<evidence type="ECO:0000259" key="1">
    <source>
        <dbReference type="Pfam" id="PF25319"/>
    </source>
</evidence>
<dbReference type="PROSITE" id="PS51257">
    <property type="entry name" value="PROKAR_LIPOPROTEIN"/>
    <property type="match status" value="1"/>
</dbReference>
<dbReference type="Proteomes" id="UP001062027">
    <property type="component" value="Unassembled WGS sequence"/>
</dbReference>
<accession>A0ABT2R9M9</accession>
<sequence length="152" mass="16967">MRIPPDSWYAMTPRGRCLCWGLSSALLLSCLTGMHWRMQDRQTAAQQAQHSRNAEAHARLWTAVRKLSPPDDESAVAVEPFSPLALDTDELRMVRWQPGGAGGELVMEATWAQIPSLFATLARRDVAVGRFSIQPGQNRLQIVMQLERQDAG</sequence>
<protein>
    <submittedName>
        <fullName evidence="2">HofO</fullName>
    </submittedName>
</protein>
<proteinExistence type="predicted"/>
<feature type="domain" description="DNA utilization protein HofO C-terminal" evidence="1">
    <location>
        <begin position="81"/>
        <end position="150"/>
    </location>
</feature>
<organism evidence="2 3">
    <name type="scientific">Leclercia tamurae</name>
    <dbReference type="NCBI Taxonomy" id="2926467"/>
    <lineage>
        <taxon>Bacteria</taxon>
        <taxon>Pseudomonadati</taxon>
        <taxon>Pseudomonadota</taxon>
        <taxon>Gammaproteobacteria</taxon>
        <taxon>Enterobacterales</taxon>
        <taxon>Enterobacteriaceae</taxon>
        <taxon>Leclercia</taxon>
    </lineage>
</organism>
<evidence type="ECO:0000313" key="3">
    <source>
        <dbReference type="Proteomes" id="UP001062027"/>
    </source>
</evidence>
<evidence type="ECO:0000313" key="2">
    <source>
        <dbReference type="EMBL" id="MCU6677481.1"/>
    </source>
</evidence>
<dbReference type="InterPro" id="IPR057522">
    <property type="entry name" value="HofO_C"/>
</dbReference>
<dbReference type="RefSeq" id="WP_262661744.1">
    <property type="nucleotide sequence ID" value="NZ_JAMHKS010000069.1"/>
</dbReference>
<dbReference type="Pfam" id="PF25319">
    <property type="entry name" value="HofO"/>
    <property type="match status" value="1"/>
</dbReference>
<comment type="caution">
    <text evidence="2">The sequence shown here is derived from an EMBL/GenBank/DDBJ whole genome shotgun (WGS) entry which is preliminary data.</text>
</comment>
<name>A0ABT2R9M9_9ENTR</name>
<gene>
    <name evidence="2" type="ORF">M8318_07340</name>
</gene>
<reference evidence="2" key="1">
    <citation type="submission" date="2022-05" db="EMBL/GenBank/DDBJ databases">
        <title>Description of a novel species of Leclercia; Leclercia tamurae and the Proposal for a Novel Genus Silvania gen. nov. Containing Two Novel Species Silvania hatchlandensis sp. nov. and Silvania confinis sp. nov. Isolated from the Rhizosphere of Oak.</title>
        <authorList>
            <person name="Maddock D.W."/>
            <person name="Brady C.L."/>
            <person name="Denman S."/>
            <person name="Arnold D."/>
        </authorList>
    </citation>
    <scope>NUCLEOTIDE SEQUENCE</scope>
    <source>
        <strain evidence="2">H6S3</strain>
    </source>
</reference>
<dbReference type="EMBL" id="JAMHKS010000069">
    <property type="protein sequence ID" value="MCU6677481.1"/>
    <property type="molecule type" value="Genomic_DNA"/>
</dbReference>
<keyword evidence="3" id="KW-1185">Reference proteome</keyword>